<evidence type="ECO:0000256" key="9">
    <source>
        <dbReference type="RuleBase" id="RU003796"/>
    </source>
</evidence>
<dbReference type="GO" id="GO:0000981">
    <property type="term" value="F:DNA-binding transcription factor activity, RNA polymerase II-specific"/>
    <property type="evidence" value="ECO:0007669"/>
    <property type="project" value="TreeGrafter"/>
</dbReference>
<dbReference type="FunFam" id="1.10.10.10:FF:000073">
    <property type="entry name" value="E2F transcription factor 8"/>
    <property type="match status" value="1"/>
</dbReference>
<comment type="subcellular location">
    <subcellularLocation>
        <location evidence="1 9">Nucleus</location>
    </subcellularLocation>
</comment>
<evidence type="ECO:0000256" key="6">
    <source>
        <dbReference type="ARBA" id="ARBA00023163"/>
    </source>
</evidence>
<evidence type="ECO:0000256" key="2">
    <source>
        <dbReference type="ARBA" id="ARBA00010940"/>
    </source>
</evidence>
<accession>S4RRU1</accession>
<evidence type="ECO:0000259" key="10">
    <source>
        <dbReference type="SMART" id="SM01372"/>
    </source>
</evidence>
<keyword evidence="3" id="KW-0678">Repressor</keyword>
<dbReference type="InterPro" id="IPR003316">
    <property type="entry name" value="E2F_WHTH_DNA-bd_dom"/>
</dbReference>
<evidence type="ECO:0000256" key="8">
    <source>
        <dbReference type="ARBA" id="ARBA00023306"/>
    </source>
</evidence>
<dbReference type="GO" id="GO:0090575">
    <property type="term" value="C:RNA polymerase II transcription regulator complex"/>
    <property type="evidence" value="ECO:0007669"/>
    <property type="project" value="TreeGrafter"/>
</dbReference>
<feature type="domain" description="E2F/DP family winged-helix DNA-binding" evidence="10">
    <location>
        <begin position="142"/>
        <end position="194"/>
    </location>
</feature>
<dbReference type="InterPro" id="IPR015633">
    <property type="entry name" value="E2F"/>
</dbReference>
<dbReference type="InterPro" id="IPR036390">
    <property type="entry name" value="WH_DNA-bd_sf"/>
</dbReference>
<dbReference type="Ensembl" id="ENSPMAT00000007963.1">
    <property type="protein sequence ID" value="ENSPMAP00000007928.1"/>
    <property type="gene ID" value="ENSPMAG00000007204.1"/>
</dbReference>
<name>S4RRU1_PETMA</name>
<protein>
    <recommendedName>
        <fullName evidence="10">E2F/DP family winged-helix DNA-binding domain-containing protein</fullName>
    </recommendedName>
</protein>
<dbReference type="PANTHER" id="PTHR12081">
    <property type="entry name" value="TRANSCRIPTION FACTOR E2F"/>
    <property type="match status" value="1"/>
</dbReference>
<dbReference type="SUPFAM" id="SSF46785">
    <property type="entry name" value="Winged helix' DNA-binding domain"/>
    <property type="match status" value="1"/>
</dbReference>
<keyword evidence="4 9" id="KW-0805">Transcription regulation</keyword>
<evidence type="ECO:0000256" key="1">
    <source>
        <dbReference type="ARBA" id="ARBA00004123"/>
    </source>
</evidence>
<evidence type="ECO:0000256" key="5">
    <source>
        <dbReference type="ARBA" id="ARBA00023125"/>
    </source>
</evidence>
<sequence>SRKDKSLGLLSLRFLRKLPPYAGPTHTPDVSLDHAAAQLGVERRRIYDIVNVLESLELMSRVAKNRYSWHGRDSLVRTLDDLEREARRQGYPKQPVWMHRSQWCAMHAPPEGNTDESLAERVLGLNLDFSAGLSSPAAAGSRKEKSLRMMSQKFVMLFLVSWSRAISLDMAAQILICDSKLDDVHSKSTFKSEAAY</sequence>
<keyword evidence="8" id="KW-0131">Cell cycle</keyword>
<keyword evidence="6 9" id="KW-0804">Transcription</keyword>
<dbReference type="GO" id="GO:0000978">
    <property type="term" value="F:RNA polymerase II cis-regulatory region sequence-specific DNA binding"/>
    <property type="evidence" value="ECO:0007669"/>
    <property type="project" value="InterPro"/>
</dbReference>
<dbReference type="SMART" id="SM01372">
    <property type="entry name" value="E2F_TDP"/>
    <property type="match status" value="2"/>
</dbReference>
<evidence type="ECO:0000256" key="4">
    <source>
        <dbReference type="ARBA" id="ARBA00023015"/>
    </source>
</evidence>
<reference evidence="11" key="2">
    <citation type="submission" date="2025-09" db="UniProtKB">
        <authorList>
            <consortium name="Ensembl"/>
        </authorList>
    </citation>
    <scope>IDENTIFICATION</scope>
</reference>
<dbReference type="GeneTree" id="ENSGT00940000157713"/>
<reference evidence="11" key="1">
    <citation type="submission" date="2025-08" db="UniProtKB">
        <authorList>
            <consortium name="Ensembl"/>
        </authorList>
    </citation>
    <scope>IDENTIFICATION</scope>
</reference>
<evidence type="ECO:0000256" key="7">
    <source>
        <dbReference type="ARBA" id="ARBA00023242"/>
    </source>
</evidence>
<dbReference type="HOGENOM" id="CLU_114775_0_0_1"/>
<dbReference type="AlphaFoldDB" id="S4RRU1"/>
<comment type="similarity">
    <text evidence="2 9">Belongs to the E2F/DP family.</text>
</comment>
<keyword evidence="7 9" id="KW-0539">Nucleus</keyword>
<feature type="domain" description="E2F/DP family winged-helix DNA-binding" evidence="10">
    <location>
        <begin position="2"/>
        <end position="71"/>
    </location>
</feature>
<evidence type="ECO:0000313" key="11">
    <source>
        <dbReference type="Ensembl" id="ENSPMAP00000007928.1"/>
    </source>
</evidence>
<evidence type="ECO:0000256" key="3">
    <source>
        <dbReference type="ARBA" id="ARBA00022491"/>
    </source>
</evidence>
<dbReference type="STRING" id="7757.ENSPMAP00000007928"/>
<proteinExistence type="inferred from homology"/>
<dbReference type="Gene3D" id="1.10.10.10">
    <property type="entry name" value="Winged helix-like DNA-binding domain superfamily/Winged helix DNA-binding domain"/>
    <property type="match status" value="2"/>
</dbReference>
<keyword evidence="5 9" id="KW-0238">DNA-binding</keyword>
<organism evidence="11">
    <name type="scientific">Petromyzon marinus</name>
    <name type="common">Sea lamprey</name>
    <dbReference type="NCBI Taxonomy" id="7757"/>
    <lineage>
        <taxon>Eukaryota</taxon>
        <taxon>Metazoa</taxon>
        <taxon>Chordata</taxon>
        <taxon>Craniata</taxon>
        <taxon>Vertebrata</taxon>
        <taxon>Cyclostomata</taxon>
        <taxon>Hyperoartia</taxon>
        <taxon>Petromyzontiformes</taxon>
        <taxon>Petromyzontidae</taxon>
        <taxon>Petromyzon</taxon>
    </lineage>
</organism>
<dbReference type="InterPro" id="IPR036388">
    <property type="entry name" value="WH-like_DNA-bd_sf"/>
</dbReference>
<dbReference type="Pfam" id="PF02319">
    <property type="entry name" value="WHD_E2F_TDP"/>
    <property type="match status" value="1"/>
</dbReference>
<dbReference type="OMA" id="AAQILIC"/>
<dbReference type="PANTHER" id="PTHR12081:SF7">
    <property type="entry name" value="TRANSCRIPTION FACTOR EFL-3"/>
    <property type="match status" value="1"/>
</dbReference>